<keyword evidence="2" id="KW-1185">Reference proteome</keyword>
<dbReference type="Proteomes" id="UP001159363">
    <property type="component" value="Chromosome 6"/>
</dbReference>
<gene>
    <name evidence="1" type="ORF">PR048_019048</name>
</gene>
<reference evidence="1 2" key="1">
    <citation type="submission" date="2023-02" db="EMBL/GenBank/DDBJ databases">
        <title>LHISI_Scaffold_Assembly.</title>
        <authorList>
            <person name="Stuart O.P."/>
            <person name="Cleave R."/>
            <person name="Magrath M.J.L."/>
            <person name="Mikheyev A.S."/>
        </authorList>
    </citation>
    <scope>NUCLEOTIDE SEQUENCE [LARGE SCALE GENOMIC DNA]</scope>
    <source>
        <strain evidence="1">Daus_M_001</strain>
        <tissue evidence="1">Leg muscle</tissue>
    </source>
</reference>
<evidence type="ECO:0000313" key="2">
    <source>
        <dbReference type="Proteomes" id="UP001159363"/>
    </source>
</evidence>
<accession>A0ABQ9H2H4</accession>
<name>A0ABQ9H2H4_9NEOP</name>
<organism evidence="1 2">
    <name type="scientific">Dryococelus australis</name>
    <dbReference type="NCBI Taxonomy" id="614101"/>
    <lineage>
        <taxon>Eukaryota</taxon>
        <taxon>Metazoa</taxon>
        <taxon>Ecdysozoa</taxon>
        <taxon>Arthropoda</taxon>
        <taxon>Hexapoda</taxon>
        <taxon>Insecta</taxon>
        <taxon>Pterygota</taxon>
        <taxon>Neoptera</taxon>
        <taxon>Polyneoptera</taxon>
        <taxon>Phasmatodea</taxon>
        <taxon>Verophasmatodea</taxon>
        <taxon>Anareolatae</taxon>
        <taxon>Phasmatidae</taxon>
        <taxon>Eurycanthinae</taxon>
        <taxon>Dryococelus</taxon>
    </lineage>
</organism>
<protein>
    <submittedName>
        <fullName evidence="1">Uncharacterized protein</fullName>
    </submittedName>
</protein>
<dbReference type="EMBL" id="JARBHB010000007">
    <property type="protein sequence ID" value="KAJ8878470.1"/>
    <property type="molecule type" value="Genomic_DNA"/>
</dbReference>
<comment type="caution">
    <text evidence="1">The sequence shown here is derived from an EMBL/GenBank/DDBJ whole genome shotgun (WGS) entry which is preliminary data.</text>
</comment>
<sequence>MKHRLTAAGLQQPDYLFPRDETQFLVNTSEKDVHDKADDFITRFPDNVSPTFSSQICSVKTSFKGKLEKMISIKEFAD</sequence>
<evidence type="ECO:0000313" key="1">
    <source>
        <dbReference type="EMBL" id="KAJ8878470.1"/>
    </source>
</evidence>
<proteinExistence type="predicted"/>